<protein>
    <submittedName>
        <fullName evidence="1">Uncharacterized protein</fullName>
    </submittedName>
</protein>
<reference evidence="1" key="1">
    <citation type="submission" date="2014-09" db="EMBL/GenBank/DDBJ databases">
        <authorList>
            <person name="Magalhaes I.L.F."/>
            <person name="Oliveira U."/>
            <person name="Santos F.R."/>
            <person name="Vidigal T.H.D.A."/>
            <person name="Brescovit A.D."/>
            <person name="Santos A.J."/>
        </authorList>
    </citation>
    <scope>NUCLEOTIDE SEQUENCE</scope>
    <source>
        <tissue evidence="1">Shoot tissue taken approximately 20 cm above the soil surface</tissue>
    </source>
</reference>
<organism evidence="1">
    <name type="scientific">Arundo donax</name>
    <name type="common">Giant reed</name>
    <name type="synonym">Donax arundinaceus</name>
    <dbReference type="NCBI Taxonomy" id="35708"/>
    <lineage>
        <taxon>Eukaryota</taxon>
        <taxon>Viridiplantae</taxon>
        <taxon>Streptophyta</taxon>
        <taxon>Embryophyta</taxon>
        <taxon>Tracheophyta</taxon>
        <taxon>Spermatophyta</taxon>
        <taxon>Magnoliopsida</taxon>
        <taxon>Liliopsida</taxon>
        <taxon>Poales</taxon>
        <taxon>Poaceae</taxon>
        <taxon>PACMAD clade</taxon>
        <taxon>Arundinoideae</taxon>
        <taxon>Arundineae</taxon>
        <taxon>Arundo</taxon>
    </lineage>
</organism>
<sequence>MVCFHSICLIQQLQIHFACSISTGTIVDF</sequence>
<accession>A0A0A9B6M0</accession>
<dbReference type="EMBL" id="GBRH01242928">
    <property type="protein sequence ID" value="JAD54967.1"/>
    <property type="molecule type" value="Transcribed_RNA"/>
</dbReference>
<reference evidence="1" key="2">
    <citation type="journal article" date="2015" name="Data Brief">
        <title>Shoot transcriptome of the giant reed, Arundo donax.</title>
        <authorList>
            <person name="Barrero R.A."/>
            <person name="Guerrero F.D."/>
            <person name="Moolhuijzen P."/>
            <person name="Goolsby J.A."/>
            <person name="Tidwell J."/>
            <person name="Bellgard S.E."/>
            <person name="Bellgard M.I."/>
        </authorList>
    </citation>
    <scope>NUCLEOTIDE SEQUENCE</scope>
    <source>
        <tissue evidence="1">Shoot tissue taken approximately 20 cm above the soil surface</tissue>
    </source>
</reference>
<dbReference type="AlphaFoldDB" id="A0A0A9B6M0"/>
<evidence type="ECO:0000313" key="1">
    <source>
        <dbReference type="EMBL" id="JAD54967.1"/>
    </source>
</evidence>
<proteinExistence type="predicted"/>
<name>A0A0A9B6M0_ARUDO</name>